<dbReference type="Proteomes" id="UP000579605">
    <property type="component" value="Unassembled WGS sequence"/>
</dbReference>
<reference evidence="2 3" key="1">
    <citation type="submission" date="2020-07" db="EMBL/GenBank/DDBJ databases">
        <title>Sequencing the genomes of 1000 actinobacteria strains.</title>
        <authorList>
            <person name="Klenk H.-P."/>
        </authorList>
    </citation>
    <scope>NUCLEOTIDE SEQUENCE [LARGE SCALE GENOMIC DNA]</scope>
    <source>
        <strain evidence="2 3">DSM 18448</strain>
    </source>
</reference>
<dbReference type="PANTHER" id="PTHR43689">
    <property type="entry name" value="HYDROLASE"/>
    <property type="match status" value="1"/>
</dbReference>
<dbReference type="Pfam" id="PF00561">
    <property type="entry name" value="Abhydrolase_1"/>
    <property type="match status" value="1"/>
</dbReference>
<sequence length="195" mass="21937">MDLLGFSTGGRVAMHFLDKHPAQVRRLVLASTTAYQDFAGYLEGWDDYHRRVRQQLPEDQIDGDTFEPWARNGASTAIWDLSLLPEYLELLDRVRFSGTWGAAHPDPAETLHPWCPGDPVGILRQARKPVLVLHGEKDMGFPVQVAHRLHEELPGSELAVVDGAAHQCQFEKPDVWARHVREFLDANAGSDRPGR</sequence>
<keyword evidence="3" id="KW-1185">Reference proteome</keyword>
<protein>
    <submittedName>
        <fullName evidence="2">Pimeloyl-ACP methyl ester carboxylesterase</fullName>
    </submittedName>
</protein>
<gene>
    <name evidence="2" type="ORF">F4554_004778</name>
</gene>
<organism evidence="2 3">
    <name type="scientific">Actinopolymorpha rutila</name>
    <dbReference type="NCBI Taxonomy" id="446787"/>
    <lineage>
        <taxon>Bacteria</taxon>
        <taxon>Bacillati</taxon>
        <taxon>Actinomycetota</taxon>
        <taxon>Actinomycetes</taxon>
        <taxon>Propionibacteriales</taxon>
        <taxon>Actinopolymorphaceae</taxon>
        <taxon>Actinopolymorpha</taxon>
    </lineage>
</organism>
<evidence type="ECO:0000259" key="1">
    <source>
        <dbReference type="Pfam" id="PF00561"/>
    </source>
</evidence>
<dbReference type="AlphaFoldDB" id="A0A852ZT16"/>
<dbReference type="InterPro" id="IPR000073">
    <property type="entry name" value="AB_hydrolase_1"/>
</dbReference>
<feature type="domain" description="AB hydrolase-1" evidence="1">
    <location>
        <begin position="3"/>
        <end position="173"/>
    </location>
</feature>
<dbReference type="EMBL" id="JACBZH010000001">
    <property type="protein sequence ID" value="NYH92140.1"/>
    <property type="molecule type" value="Genomic_DNA"/>
</dbReference>
<evidence type="ECO:0000313" key="2">
    <source>
        <dbReference type="EMBL" id="NYH92140.1"/>
    </source>
</evidence>
<dbReference type="InterPro" id="IPR029058">
    <property type="entry name" value="AB_hydrolase_fold"/>
</dbReference>
<dbReference type="Gene3D" id="3.40.50.1820">
    <property type="entry name" value="alpha/beta hydrolase"/>
    <property type="match status" value="1"/>
</dbReference>
<accession>A0A852ZT16</accession>
<evidence type="ECO:0000313" key="3">
    <source>
        <dbReference type="Proteomes" id="UP000579605"/>
    </source>
</evidence>
<proteinExistence type="predicted"/>
<dbReference type="GO" id="GO:0003824">
    <property type="term" value="F:catalytic activity"/>
    <property type="evidence" value="ECO:0007669"/>
    <property type="project" value="UniProtKB-ARBA"/>
</dbReference>
<dbReference type="RefSeq" id="WP_179789601.1">
    <property type="nucleotide sequence ID" value="NZ_BAAARR010000005.1"/>
</dbReference>
<dbReference type="SUPFAM" id="SSF53474">
    <property type="entry name" value="alpha/beta-Hydrolases"/>
    <property type="match status" value="1"/>
</dbReference>
<dbReference type="PRINTS" id="PR00111">
    <property type="entry name" value="ABHYDROLASE"/>
</dbReference>
<dbReference type="PANTHER" id="PTHR43689:SF8">
    <property type="entry name" value="ALPHA_BETA-HYDROLASES SUPERFAMILY PROTEIN"/>
    <property type="match status" value="1"/>
</dbReference>
<comment type="caution">
    <text evidence="2">The sequence shown here is derived from an EMBL/GenBank/DDBJ whole genome shotgun (WGS) entry which is preliminary data.</text>
</comment>
<name>A0A852ZT16_9ACTN</name>